<name>A0AA91DRT8_VARPD</name>
<evidence type="ECO:0000256" key="1">
    <source>
        <dbReference type="SAM" id="MobiDB-lite"/>
    </source>
</evidence>
<dbReference type="EMBL" id="LVHG01000027">
    <property type="protein sequence ID" value="OAK66098.1"/>
    <property type="molecule type" value="Genomic_DNA"/>
</dbReference>
<feature type="chain" id="PRO_5041663348" description="DUF4124 domain-containing protein" evidence="2">
    <location>
        <begin position="26"/>
        <end position="169"/>
    </location>
</feature>
<feature type="compositionally biased region" description="Low complexity" evidence="1">
    <location>
        <begin position="124"/>
        <end position="133"/>
    </location>
</feature>
<feature type="signal peptide" evidence="2">
    <location>
        <begin position="1"/>
        <end position="25"/>
    </location>
</feature>
<dbReference type="RefSeq" id="WP_155742428.1">
    <property type="nucleotide sequence ID" value="NZ_LVHG01000027.1"/>
</dbReference>
<feature type="region of interest" description="Disordered" evidence="1">
    <location>
        <begin position="45"/>
        <end position="169"/>
    </location>
</feature>
<evidence type="ECO:0000313" key="3">
    <source>
        <dbReference type="EMBL" id="OAK66098.1"/>
    </source>
</evidence>
<proteinExistence type="predicted"/>
<gene>
    <name evidence="3" type="ORF">A3K87_10075</name>
</gene>
<dbReference type="Proteomes" id="UP000077852">
    <property type="component" value="Unassembled WGS sequence"/>
</dbReference>
<keyword evidence="2" id="KW-0732">Signal</keyword>
<feature type="compositionally biased region" description="Pro residues" evidence="1">
    <location>
        <begin position="144"/>
        <end position="155"/>
    </location>
</feature>
<evidence type="ECO:0000256" key="2">
    <source>
        <dbReference type="SAM" id="SignalP"/>
    </source>
</evidence>
<organism evidence="3 4">
    <name type="scientific">Variovorax paradoxus</name>
    <dbReference type="NCBI Taxonomy" id="34073"/>
    <lineage>
        <taxon>Bacteria</taxon>
        <taxon>Pseudomonadati</taxon>
        <taxon>Pseudomonadota</taxon>
        <taxon>Betaproteobacteria</taxon>
        <taxon>Burkholderiales</taxon>
        <taxon>Comamonadaceae</taxon>
        <taxon>Variovorax</taxon>
    </lineage>
</organism>
<accession>A0AA91DRT8</accession>
<feature type="compositionally biased region" description="Pro residues" evidence="1">
    <location>
        <begin position="76"/>
        <end position="86"/>
    </location>
</feature>
<evidence type="ECO:0008006" key="5">
    <source>
        <dbReference type="Google" id="ProtNLM"/>
    </source>
</evidence>
<dbReference type="AlphaFoldDB" id="A0AA91DRT8"/>
<evidence type="ECO:0000313" key="4">
    <source>
        <dbReference type="Proteomes" id="UP000077852"/>
    </source>
</evidence>
<reference evidence="3 4" key="1">
    <citation type="submission" date="2016-03" db="EMBL/GenBank/DDBJ databases">
        <title>Genome sequence of Variovorax paradoxus KB5.</title>
        <authorList>
            <person name="Jeong H."/>
            <person name="Hong C.E."/>
            <person name="Jo S.H."/>
            <person name="Park J.M."/>
        </authorList>
    </citation>
    <scope>NUCLEOTIDE SEQUENCE [LARGE SCALE GENOMIC DNA]</scope>
    <source>
        <strain evidence="3 4">KB5</strain>
    </source>
</reference>
<comment type="caution">
    <text evidence="3">The sequence shown here is derived from an EMBL/GenBank/DDBJ whole genome shotgun (WGS) entry which is preliminary data.</text>
</comment>
<sequence length="169" mass="17576">MRALALLIPTILAVAAAASPGGARAEVIRCTDASGAVSYTNVECPAGSKQARQVPILESPPPDPARRDSSPTPQRSAPPSPPPSSPPSRVASNPPSGPAIIPRFPAETQPQPAAEPPGVVVLSPDPYYDPYYDGARPIRRPRPPHAVDPGPPPGQRPCQNLAGIKRNNC</sequence>
<protein>
    <recommendedName>
        <fullName evidence="5">DUF4124 domain-containing protein</fullName>
    </recommendedName>
</protein>